<name>A0A292Q8D4_9PEZI</name>
<keyword evidence="3" id="KW-1185">Reference proteome</keyword>
<proteinExistence type="predicted"/>
<dbReference type="EMBL" id="LN890949">
    <property type="protein sequence ID" value="CUS15208.1"/>
    <property type="molecule type" value="Genomic_DNA"/>
</dbReference>
<evidence type="ECO:0000256" key="1">
    <source>
        <dbReference type="SAM" id="MobiDB-lite"/>
    </source>
</evidence>
<reference evidence="2" key="1">
    <citation type="submission" date="2015-10" db="EMBL/GenBank/DDBJ databases">
        <authorList>
            <person name="Regsiter A."/>
            <person name="william w."/>
        </authorList>
    </citation>
    <scope>NUCLEOTIDE SEQUENCE</scope>
    <source>
        <strain evidence="2">Montdore</strain>
    </source>
</reference>
<evidence type="ECO:0000313" key="3">
    <source>
        <dbReference type="Proteomes" id="UP001412239"/>
    </source>
</evidence>
<dbReference type="AlphaFoldDB" id="A0A292Q8D4"/>
<dbReference type="Proteomes" id="UP001412239">
    <property type="component" value="Unassembled WGS sequence"/>
</dbReference>
<sequence>TSASRSKSGQVPSDDFLLRRLTGARISYRHLLSLSVLSQDSSPEERRLPHDSHRKCSHVQYRQKPRATNNPAAGVDVSDVPRPSDRLPRPFPSSSLTYRTCTATV</sequence>
<gene>
    <name evidence="2" type="ORF">GSTUAT00000675001</name>
</gene>
<feature type="region of interest" description="Disordered" evidence="1">
    <location>
        <begin position="38"/>
        <end position="105"/>
    </location>
</feature>
<feature type="non-terminal residue" evidence="2">
    <location>
        <position position="1"/>
    </location>
</feature>
<accession>A0A292Q8D4</accession>
<organism evidence="2 3">
    <name type="scientific">Tuber aestivum</name>
    <name type="common">summer truffle</name>
    <dbReference type="NCBI Taxonomy" id="59557"/>
    <lineage>
        <taxon>Eukaryota</taxon>
        <taxon>Fungi</taxon>
        <taxon>Dikarya</taxon>
        <taxon>Ascomycota</taxon>
        <taxon>Pezizomycotina</taxon>
        <taxon>Pezizomycetes</taxon>
        <taxon>Pezizales</taxon>
        <taxon>Tuberaceae</taxon>
        <taxon>Tuber</taxon>
    </lineage>
</organism>
<evidence type="ECO:0000313" key="2">
    <source>
        <dbReference type="EMBL" id="CUS15208.1"/>
    </source>
</evidence>
<protein>
    <submittedName>
        <fullName evidence="2">Uncharacterized protein</fullName>
    </submittedName>
</protein>
<feature type="compositionally biased region" description="Polar residues" evidence="1">
    <location>
        <begin position="92"/>
        <end position="105"/>
    </location>
</feature>
<feature type="compositionally biased region" description="Basic residues" evidence="1">
    <location>
        <begin position="52"/>
        <end position="65"/>
    </location>
</feature>